<dbReference type="GO" id="GO:0004497">
    <property type="term" value="F:monooxygenase activity"/>
    <property type="evidence" value="ECO:0007669"/>
    <property type="project" value="UniProtKB-KW"/>
</dbReference>
<name>A0A8H6RM08_9PEZI</name>
<dbReference type="Gene3D" id="1.10.630.10">
    <property type="entry name" value="Cytochrome P450"/>
    <property type="match status" value="1"/>
</dbReference>
<reference evidence="9" key="1">
    <citation type="submission" date="2020-04" db="EMBL/GenBank/DDBJ databases">
        <title>Draft genome resource of the tomato pathogen Pseudocercospora fuligena.</title>
        <authorList>
            <person name="Zaccaron A."/>
        </authorList>
    </citation>
    <scope>NUCLEOTIDE SEQUENCE</scope>
    <source>
        <strain evidence="9">PF001</strain>
    </source>
</reference>
<keyword evidence="4 7" id="KW-0560">Oxidoreductase</keyword>
<dbReference type="EMBL" id="JABCIY010000082">
    <property type="protein sequence ID" value="KAF7193489.1"/>
    <property type="molecule type" value="Genomic_DNA"/>
</dbReference>
<keyword evidence="8" id="KW-1133">Transmembrane helix</keyword>
<dbReference type="PANTHER" id="PTHR24305">
    <property type="entry name" value="CYTOCHROME P450"/>
    <property type="match status" value="1"/>
</dbReference>
<feature type="transmembrane region" description="Helical" evidence="8">
    <location>
        <begin position="26"/>
        <end position="43"/>
    </location>
</feature>
<dbReference type="GO" id="GO:0020037">
    <property type="term" value="F:heme binding"/>
    <property type="evidence" value="ECO:0007669"/>
    <property type="project" value="InterPro"/>
</dbReference>
<evidence type="ECO:0000256" key="7">
    <source>
        <dbReference type="RuleBase" id="RU000461"/>
    </source>
</evidence>
<dbReference type="InterPro" id="IPR002401">
    <property type="entry name" value="Cyt_P450_E_grp-I"/>
</dbReference>
<evidence type="ECO:0000313" key="9">
    <source>
        <dbReference type="EMBL" id="KAF7193489.1"/>
    </source>
</evidence>
<evidence type="ECO:0000256" key="3">
    <source>
        <dbReference type="ARBA" id="ARBA00022723"/>
    </source>
</evidence>
<dbReference type="PRINTS" id="PR00385">
    <property type="entry name" value="P450"/>
</dbReference>
<sequence>MSIVLPSLRTATCSGIDLDHNTAMELFLLGVIVAFLGLLYKVLQILIQGRNALPHIPGPWYTRYTSLGFYINGIIPRVHIWVDHLHHQYGPVVRIAPNMVAVADPDGVADIFRSSRGYLKGPIYDSFLRSFFAERNPALHGQRRRLFARPLANSSLQASWAPEIRQRVALAVKRIKADALATGEGDAYKWYNIMTNDVVTRISFGESLNLLESDEHLPYIEAVKKTIRCVSLHRNFPRIMPLAKYLPIPRLQEILNARPKVEKYTAKAVQNFRARIDKDQDNTAGTSRNIFTQIVAQAEDQDAKAILAITDEDVHEEALTLMLGGTDSTSSTLTYATWAVLRHPEIREELEKEVAALSDELSSKELEQARLLNAVIHETMRLYGAVSVGLQRVVPPSGAHIAGFDLAPGTLVWPQMYTTRYDPSIWPDPLKFDPSRFLDVKLPSMAEGNLTPTQKKVYVPFGGGTRMCLGINLAYLELRLGLALFFRECKGARLSKSMSAEEMVHDNFFVSSPKGRRCMITLE</sequence>
<evidence type="ECO:0000256" key="4">
    <source>
        <dbReference type="ARBA" id="ARBA00023002"/>
    </source>
</evidence>
<keyword evidence="8" id="KW-0812">Transmembrane</keyword>
<dbReference type="PROSITE" id="PS00086">
    <property type="entry name" value="CYTOCHROME_P450"/>
    <property type="match status" value="1"/>
</dbReference>
<keyword evidence="3 6" id="KW-0479">Metal-binding</keyword>
<keyword evidence="6 7" id="KW-0349">Heme</keyword>
<comment type="caution">
    <text evidence="9">The sequence shown here is derived from an EMBL/GenBank/DDBJ whole genome shotgun (WGS) entry which is preliminary data.</text>
</comment>
<protein>
    <submittedName>
        <fullName evidence="9">Cytochrome P450 monooxygenase</fullName>
    </submittedName>
</protein>
<keyword evidence="7 9" id="KW-0503">Monooxygenase</keyword>
<keyword evidence="8" id="KW-0472">Membrane</keyword>
<gene>
    <name evidence="9" type="ORF">HII31_05163</name>
</gene>
<dbReference type="InterPro" id="IPR036396">
    <property type="entry name" value="Cyt_P450_sf"/>
</dbReference>
<evidence type="ECO:0000313" key="10">
    <source>
        <dbReference type="Proteomes" id="UP000660729"/>
    </source>
</evidence>
<dbReference type="PANTHER" id="PTHR24305:SF96">
    <property type="entry name" value="CYTOCHROME P450 MONOOXYGENASE STCB-RELATED"/>
    <property type="match status" value="1"/>
</dbReference>
<keyword evidence="10" id="KW-1185">Reference proteome</keyword>
<feature type="binding site" description="axial binding residue" evidence="6">
    <location>
        <position position="468"/>
    </location>
    <ligand>
        <name>heme</name>
        <dbReference type="ChEBI" id="CHEBI:30413"/>
    </ligand>
    <ligandPart>
        <name>Fe</name>
        <dbReference type="ChEBI" id="CHEBI:18248"/>
    </ligandPart>
</feature>
<proteinExistence type="inferred from homology"/>
<organism evidence="9 10">
    <name type="scientific">Pseudocercospora fuligena</name>
    <dbReference type="NCBI Taxonomy" id="685502"/>
    <lineage>
        <taxon>Eukaryota</taxon>
        <taxon>Fungi</taxon>
        <taxon>Dikarya</taxon>
        <taxon>Ascomycota</taxon>
        <taxon>Pezizomycotina</taxon>
        <taxon>Dothideomycetes</taxon>
        <taxon>Dothideomycetidae</taxon>
        <taxon>Mycosphaerellales</taxon>
        <taxon>Mycosphaerellaceae</taxon>
        <taxon>Pseudocercospora</taxon>
    </lineage>
</organism>
<dbReference type="Pfam" id="PF00067">
    <property type="entry name" value="p450"/>
    <property type="match status" value="1"/>
</dbReference>
<evidence type="ECO:0000256" key="5">
    <source>
        <dbReference type="ARBA" id="ARBA00023004"/>
    </source>
</evidence>
<accession>A0A8H6RM08</accession>
<evidence type="ECO:0000256" key="8">
    <source>
        <dbReference type="SAM" id="Phobius"/>
    </source>
</evidence>
<dbReference type="PRINTS" id="PR00463">
    <property type="entry name" value="EP450I"/>
</dbReference>
<evidence type="ECO:0000256" key="1">
    <source>
        <dbReference type="ARBA" id="ARBA00001971"/>
    </source>
</evidence>
<dbReference type="InterPro" id="IPR001128">
    <property type="entry name" value="Cyt_P450"/>
</dbReference>
<dbReference type="OrthoDB" id="1470350at2759"/>
<dbReference type="InterPro" id="IPR017972">
    <property type="entry name" value="Cyt_P450_CS"/>
</dbReference>
<evidence type="ECO:0000256" key="6">
    <source>
        <dbReference type="PIRSR" id="PIRSR602401-1"/>
    </source>
</evidence>
<dbReference type="GO" id="GO:0005506">
    <property type="term" value="F:iron ion binding"/>
    <property type="evidence" value="ECO:0007669"/>
    <property type="project" value="InterPro"/>
</dbReference>
<comment type="cofactor">
    <cofactor evidence="1 6">
        <name>heme</name>
        <dbReference type="ChEBI" id="CHEBI:30413"/>
    </cofactor>
</comment>
<dbReference type="GO" id="GO:0016705">
    <property type="term" value="F:oxidoreductase activity, acting on paired donors, with incorporation or reduction of molecular oxygen"/>
    <property type="evidence" value="ECO:0007669"/>
    <property type="project" value="InterPro"/>
</dbReference>
<dbReference type="AlphaFoldDB" id="A0A8H6RM08"/>
<dbReference type="Proteomes" id="UP000660729">
    <property type="component" value="Unassembled WGS sequence"/>
</dbReference>
<dbReference type="InterPro" id="IPR050121">
    <property type="entry name" value="Cytochrome_P450_monoxygenase"/>
</dbReference>
<dbReference type="SUPFAM" id="SSF48264">
    <property type="entry name" value="Cytochrome P450"/>
    <property type="match status" value="1"/>
</dbReference>
<evidence type="ECO:0000256" key="2">
    <source>
        <dbReference type="ARBA" id="ARBA00010617"/>
    </source>
</evidence>
<keyword evidence="5 6" id="KW-0408">Iron</keyword>
<comment type="similarity">
    <text evidence="2 7">Belongs to the cytochrome P450 family.</text>
</comment>